<dbReference type="RefSeq" id="WP_263125426.1">
    <property type="nucleotide sequence ID" value="NZ_CP106753.1"/>
</dbReference>
<organism evidence="2 3">
    <name type="scientific">Chitiniphilus purpureus</name>
    <dbReference type="NCBI Taxonomy" id="2981137"/>
    <lineage>
        <taxon>Bacteria</taxon>
        <taxon>Pseudomonadati</taxon>
        <taxon>Pseudomonadota</taxon>
        <taxon>Betaproteobacteria</taxon>
        <taxon>Neisseriales</taxon>
        <taxon>Chitinibacteraceae</taxon>
        <taxon>Chitiniphilus</taxon>
    </lineage>
</organism>
<evidence type="ECO:0000313" key="2">
    <source>
        <dbReference type="EMBL" id="UXY15989.1"/>
    </source>
</evidence>
<dbReference type="InterPro" id="IPR013096">
    <property type="entry name" value="Cupin_2"/>
</dbReference>
<evidence type="ECO:0000313" key="3">
    <source>
        <dbReference type="Proteomes" id="UP001061302"/>
    </source>
</evidence>
<dbReference type="InterPro" id="IPR011051">
    <property type="entry name" value="RmlC_Cupin_sf"/>
</dbReference>
<feature type="domain" description="Cupin type-2" evidence="1">
    <location>
        <begin position="45"/>
        <end position="99"/>
    </location>
</feature>
<dbReference type="SUPFAM" id="SSF51182">
    <property type="entry name" value="RmlC-like cupins"/>
    <property type="match status" value="1"/>
</dbReference>
<reference evidence="2" key="1">
    <citation type="submission" date="2022-10" db="EMBL/GenBank/DDBJ databases">
        <title>Chitiniphilus purpureus sp. nov., a novel chitin-degrading bacterium isolated from crawfish pond sediment.</title>
        <authorList>
            <person name="Li K."/>
        </authorList>
    </citation>
    <scope>NUCLEOTIDE SEQUENCE</scope>
    <source>
        <strain evidence="2">CD1</strain>
    </source>
</reference>
<proteinExistence type="predicted"/>
<dbReference type="Pfam" id="PF07883">
    <property type="entry name" value="Cupin_2"/>
    <property type="match status" value="1"/>
</dbReference>
<dbReference type="Proteomes" id="UP001061302">
    <property type="component" value="Chromosome"/>
</dbReference>
<name>A0ABY6DNN9_9NEIS</name>
<dbReference type="EMBL" id="CP106753">
    <property type="protein sequence ID" value="UXY15989.1"/>
    <property type="molecule type" value="Genomic_DNA"/>
</dbReference>
<gene>
    <name evidence="2" type="ORF">N8I74_02930</name>
</gene>
<dbReference type="CDD" id="cd06981">
    <property type="entry name" value="cupin_reut_a1446"/>
    <property type="match status" value="1"/>
</dbReference>
<dbReference type="InterPro" id="IPR014710">
    <property type="entry name" value="RmlC-like_jellyroll"/>
</dbReference>
<evidence type="ECO:0000259" key="1">
    <source>
        <dbReference type="Pfam" id="PF07883"/>
    </source>
</evidence>
<keyword evidence="3" id="KW-1185">Reference proteome</keyword>
<protein>
    <submittedName>
        <fullName evidence="2">Cupin domain-containing protein</fullName>
    </submittedName>
</protein>
<sequence length="104" mass="11535">MDNLFAAIPAGLGEEWIETMAAGPGVRVERIVSTGQVSPEGFWYDQAQAEWVVVLEGEARLRFADMAHDLTLGVGDHVLIAPGRRHQVTYTADRTVWLAVWWTA</sequence>
<accession>A0ABY6DNN9</accession>
<dbReference type="Gene3D" id="2.60.120.10">
    <property type="entry name" value="Jelly Rolls"/>
    <property type="match status" value="1"/>
</dbReference>